<name>A0A508X5V5_9HYPH</name>
<dbReference type="EMBL" id="CABFNB010000149">
    <property type="protein sequence ID" value="VTZ65207.1"/>
    <property type="molecule type" value="Genomic_DNA"/>
</dbReference>
<dbReference type="Proteomes" id="UP000507954">
    <property type="component" value="Unassembled WGS sequence"/>
</dbReference>
<sequence>MNVAERSRFPRNNGLQIDAILRLATLVAKAVAGENLFAFTLISAPLPQKFGASGKRGALPSLCAV</sequence>
<gene>
    <name evidence="1" type="ORF">EMEDMD4_790231</name>
</gene>
<reference evidence="1" key="1">
    <citation type="submission" date="2019-06" db="EMBL/GenBank/DDBJ databases">
        <authorList>
            <person name="Le Quere A."/>
            <person name="Colella S."/>
        </authorList>
    </citation>
    <scope>NUCLEOTIDE SEQUENCE</scope>
    <source>
        <strain evidence="1">EmedicaeMD41</strain>
    </source>
</reference>
<organism evidence="1">
    <name type="scientific">Sinorhizobium medicae</name>
    <dbReference type="NCBI Taxonomy" id="110321"/>
    <lineage>
        <taxon>Bacteria</taxon>
        <taxon>Pseudomonadati</taxon>
        <taxon>Pseudomonadota</taxon>
        <taxon>Alphaproteobacteria</taxon>
        <taxon>Hyphomicrobiales</taxon>
        <taxon>Rhizobiaceae</taxon>
        <taxon>Sinorhizobium/Ensifer group</taxon>
        <taxon>Sinorhizobium</taxon>
    </lineage>
</organism>
<protein>
    <submittedName>
        <fullName evidence="1">Uncharacterized protein</fullName>
    </submittedName>
</protein>
<accession>A0A508X5V5</accession>
<dbReference type="AlphaFoldDB" id="A0A508X5V5"/>
<proteinExistence type="predicted"/>
<evidence type="ECO:0000313" key="1">
    <source>
        <dbReference type="EMBL" id="VTZ65207.1"/>
    </source>
</evidence>